<accession>A0ABM1QL84</accession>
<dbReference type="PANTHER" id="PTHR38398:SF1">
    <property type="entry name" value="EXPRESSED PROTEIN"/>
    <property type="match status" value="1"/>
</dbReference>
<reference evidence="3" key="2">
    <citation type="submission" date="2025-08" db="UniProtKB">
        <authorList>
            <consortium name="RefSeq"/>
        </authorList>
    </citation>
    <scope>IDENTIFICATION</scope>
    <source>
        <tissue evidence="3">Leaf</tissue>
    </source>
</reference>
<proteinExistence type="predicted"/>
<evidence type="ECO:0000256" key="1">
    <source>
        <dbReference type="SAM" id="MobiDB-lite"/>
    </source>
</evidence>
<evidence type="ECO:0000313" key="3">
    <source>
        <dbReference type="RefSeq" id="XP_019087522.1"/>
    </source>
</evidence>
<keyword evidence="2" id="KW-1185">Reference proteome</keyword>
<organism evidence="2 3">
    <name type="scientific">Camelina sativa</name>
    <name type="common">False flax</name>
    <name type="synonym">Myagrum sativum</name>
    <dbReference type="NCBI Taxonomy" id="90675"/>
    <lineage>
        <taxon>Eukaryota</taxon>
        <taxon>Viridiplantae</taxon>
        <taxon>Streptophyta</taxon>
        <taxon>Embryophyta</taxon>
        <taxon>Tracheophyta</taxon>
        <taxon>Spermatophyta</taxon>
        <taxon>Magnoliopsida</taxon>
        <taxon>eudicotyledons</taxon>
        <taxon>Gunneridae</taxon>
        <taxon>Pentapetalae</taxon>
        <taxon>rosids</taxon>
        <taxon>malvids</taxon>
        <taxon>Brassicales</taxon>
        <taxon>Brassicaceae</taxon>
        <taxon>Camelineae</taxon>
        <taxon>Camelina</taxon>
    </lineage>
</organism>
<sequence>MVCRAEEAMKQREMIKRCKEDDQQKKKKKTTQSITNCNKEKSSKFKRSTSNLENDGASSAIFLLACIACSSFSYHL</sequence>
<dbReference type="GeneID" id="104725086"/>
<feature type="region of interest" description="Disordered" evidence="1">
    <location>
        <begin position="17"/>
        <end position="42"/>
    </location>
</feature>
<reference evidence="2" key="1">
    <citation type="journal article" date="2014" name="Nat. Commun.">
        <title>The emerging biofuel crop Camelina sativa retains a highly undifferentiated hexaploid genome structure.</title>
        <authorList>
            <person name="Kagale S."/>
            <person name="Koh C."/>
            <person name="Nixon J."/>
            <person name="Bollina V."/>
            <person name="Clarke W.E."/>
            <person name="Tuteja R."/>
            <person name="Spillane C."/>
            <person name="Robinson S.J."/>
            <person name="Links M.G."/>
            <person name="Clarke C."/>
            <person name="Higgins E.E."/>
            <person name="Huebert T."/>
            <person name="Sharpe A.G."/>
            <person name="Parkin I.A."/>
        </authorList>
    </citation>
    <scope>NUCLEOTIDE SEQUENCE [LARGE SCALE GENOMIC DNA]</scope>
    <source>
        <strain evidence="2">cv. DH55</strain>
    </source>
</reference>
<protein>
    <submittedName>
        <fullName evidence="3">Uncharacterized protein LOC104725086</fullName>
    </submittedName>
</protein>
<dbReference type="PANTHER" id="PTHR38398">
    <property type="entry name" value="EXPRESSED PROTEIN"/>
    <property type="match status" value="1"/>
</dbReference>
<name>A0ABM1QL84_CAMSA</name>
<dbReference type="Proteomes" id="UP000694864">
    <property type="component" value="Chromosome 2"/>
</dbReference>
<evidence type="ECO:0000313" key="2">
    <source>
        <dbReference type="Proteomes" id="UP000694864"/>
    </source>
</evidence>
<dbReference type="RefSeq" id="XP_019087522.1">
    <property type="nucleotide sequence ID" value="XM_019231977.1"/>
</dbReference>
<gene>
    <name evidence="3" type="primary">LOC104725086</name>
</gene>